<keyword evidence="1" id="KW-0812">Transmembrane</keyword>
<feature type="transmembrane region" description="Helical" evidence="1">
    <location>
        <begin position="6"/>
        <end position="22"/>
    </location>
</feature>
<keyword evidence="1" id="KW-1133">Transmembrane helix</keyword>
<reference evidence="3" key="1">
    <citation type="journal article" date="2019" name="Int. J. Syst. Evol. Microbiol.">
        <title>The Global Catalogue of Microorganisms (GCM) 10K type strain sequencing project: providing services to taxonomists for standard genome sequencing and annotation.</title>
        <authorList>
            <consortium name="The Broad Institute Genomics Platform"/>
            <consortium name="The Broad Institute Genome Sequencing Center for Infectious Disease"/>
            <person name="Wu L."/>
            <person name="Ma J."/>
        </authorList>
    </citation>
    <scope>NUCLEOTIDE SEQUENCE [LARGE SCALE GENOMIC DNA]</scope>
    <source>
        <strain evidence="3">CGMCC 4.1434</strain>
    </source>
</reference>
<sequence>MKYLILCLAAVIVFPLLFMLVKRRKVEKWVFTPSVSGFLIAVVGLLMQNLFELISVVVVLFGLVFVMTVLLDKRMKRVEQLANADQMNRSTASDLRGKEVMEEVAVTAEAKQKITLQPIEEDLARWMDANLPRRKAGEGRHADEE</sequence>
<keyword evidence="3" id="KW-1185">Reference proteome</keyword>
<name>A0ABW0TQH0_9BACL</name>
<keyword evidence="1" id="KW-0472">Membrane</keyword>
<organism evidence="2 3">
    <name type="scientific">Sporosarcina soli</name>
    <dbReference type="NCBI Taxonomy" id="334736"/>
    <lineage>
        <taxon>Bacteria</taxon>
        <taxon>Bacillati</taxon>
        <taxon>Bacillota</taxon>
        <taxon>Bacilli</taxon>
        <taxon>Bacillales</taxon>
        <taxon>Caryophanaceae</taxon>
        <taxon>Sporosarcina</taxon>
    </lineage>
</organism>
<evidence type="ECO:0000256" key="1">
    <source>
        <dbReference type="SAM" id="Phobius"/>
    </source>
</evidence>
<dbReference type="Proteomes" id="UP001596109">
    <property type="component" value="Unassembled WGS sequence"/>
</dbReference>
<comment type="caution">
    <text evidence="2">The sequence shown here is derived from an EMBL/GenBank/DDBJ whole genome shotgun (WGS) entry which is preliminary data.</text>
</comment>
<accession>A0ABW0TQH0</accession>
<feature type="transmembrane region" description="Helical" evidence="1">
    <location>
        <begin position="53"/>
        <end position="71"/>
    </location>
</feature>
<gene>
    <name evidence="2" type="ORF">ACFPRA_19925</name>
</gene>
<protein>
    <submittedName>
        <fullName evidence="2">Uncharacterized protein</fullName>
    </submittedName>
</protein>
<feature type="transmembrane region" description="Helical" evidence="1">
    <location>
        <begin position="29"/>
        <end position="47"/>
    </location>
</feature>
<dbReference type="EMBL" id="JBHSNO010000015">
    <property type="protein sequence ID" value="MFC5591153.1"/>
    <property type="molecule type" value="Genomic_DNA"/>
</dbReference>
<evidence type="ECO:0000313" key="2">
    <source>
        <dbReference type="EMBL" id="MFC5591153.1"/>
    </source>
</evidence>
<evidence type="ECO:0000313" key="3">
    <source>
        <dbReference type="Proteomes" id="UP001596109"/>
    </source>
</evidence>
<dbReference type="RefSeq" id="WP_381438577.1">
    <property type="nucleotide sequence ID" value="NZ_JBHSNO010000015.1"/>
</dbReference>
<proteinExistence type="predicted"/>